<dbReference type="GO" id="GO:0050839">
    <property type="term" value="F:cell adhesion molecule binding"/>
    <property type="evidence" value="ECO:0007669"/>
    <property type="project" value="TreeGrafter"/>
</dbReference>
<dbReference type="InterPro" id="IPR013783">
    <property type="entry name" value="Ig-like_fold"/>
</dbReference>
<dbReference type="EMBL" id="JAEAOA010002277">
    <property type="protein sequence ID" value="KAK3600270.1"/>
    <property type="molecule type" value="Genomic_DNA"/>
</dbReference>
<dbReference type="InterPro" id="IPR051275">
    <property type="entry name" value="Cell_adhesion_signaling"/>
</dbReference>
<dbReference type="GO" id="GO:0005911">
    <property type="term" value="C:cell-cell junction"/>
    <property type="evidence" value="ECO:0007669"/>
    <property type="project" value="TreeGrafter"/>
</dbReference>
<reference evidence="7" key="3">
    <citation type="submission" date="2023-05" db="EMBL/GenBank/DDBJ databases">
        <authorList>
            <person name="Smith C.H."/>
        </authorList>
    </citation>
    <scope>NUCLEOTIDE SEQUENCE</scope>
    <source>
        <strain evidence="7">CHS0354</strain>
        <tissue evidence="7">Mantle</tissue>
    </source>
</reference>
<gene>
    <name evidence="7" type="ORF">CHS0354_039085</name>
</gene>
<dbReference type="PROSITE" id="PS50835">
    <property type="entry name" value="IG_LIKE"/>
    <property type="match status" value="2"/>
</dbReference>
<sequence length="292" mass="32708">MRNGYSIIQITNATVCNFRKLTTWDINSYSVTCDKQRKFSMVKYGVNGSDHNTTWRCQMYSLDYAILGPSSNVTVLIHDSSPILSPNSPLYIRNGGSLALTCEIDQDVAVVTWIRNGYSSIQITNTTMCNFRKLALLDMYNYSMTCDQQRKFTIVKHGVNGTDHNTTWRCQMYSLNYTDLGSSSDVTVLLHGLPSVKSLISPIEVLEGNSLEVVCQSDGIPSPQLTWSPQGEDKLNQSRLYFHSVTRNQNGTYTCAANNTMTFINGTVISGSDYQIMFLNVLCKLTLPFTNV</sequence>
<evidence type="ECO:0000256" key="1">
    <source>
        <dbReference type="ARBA" id="ARBA00004479"/>
    </source>
</evidence>
<evidence type="ECO:0000256" key="4">
    <source>
        <dbReference type="ARBA" id="ARBA00023180"/>
    </source>
</evidence>
<protein>
    <recommendedName>
        <fullName evidence="6">Ig-like domain-containing protein</fullName>
    </recommendedName>
</protein>
<dbReference type="SMART" id="SM00409">
    <property type="entry name" value="IG"/>
    <property type="match status" value="2"/>
</dbReference>
<dbReference type="Proteomes" id="UP001195483">
    <property type="component" value="Unassembled WGS sequence"/>
</dbReference>
<dbReference type="InterPro" id="IPR003599">
    <property type="entry name" value="Ig_sub"/>
</dbReference>
<keyword evidence="2" id="KW-0472">Membrane</keyword>
<dbReference type="SUPFAM" id="SSF48726">
    <property type="entry name" value="Immunoglobulin"/>
    <property type="match status" value="2"/>
</dbReference>
<feature type="domain" description="Ig-like" evidence="6">
    <location>
        <begin position="194"/>
        <end position="270"/>
    </location>
</feature>
<name>A0AAE0W4U0_9BIVA</name>
<feature type="domain" description="Ig-like" evidence="6">
    <location>
        <begin position="82"/>
        <end position="187"/>
    </location>
</feature>
<dbReference type="PANTHER" id="PTHR11640">
    <property type="entry name" value="NEPHRIN"/>
    <property type="match status" value="1"/>
</dbReference>
<dbReference type="SMART" id="SM00408">
    <property type="entry name" value="IGc2"/>
    <property type="match status" value="1"/>
</dbReference>
<dbReference type="InterPro" id="IPR036179">
    <property type="entry name" value="Ig-like_dom_sf"/>
</dbReference>
<keyword evidence="3" id="KW-1015">Disulfide bond</keyword>
<reference evidence="7" key="1">
    <citation type="journal article" date="2021" name="Genome Biol. Evol.">
        <title>A High-Quality Reference Genome for a Parasitic Bivalve with Doubly Uniparental Inheritance (Bivalvia: Unionida).</title>
        <authorList>
            <person name="Smith C.H."/>
        </authorList>
    </citation>
    <scope>NUCLEOTIDE SEQUENCE</scope>
    <source>
        <strain evidence="7">CHS0354</strain>
    </source>
</reference>
<accession>A0AAE0W4U0</accession>
<dbReference type="InterPro" id="IPR007110">
    <property type="entry name" value="Ig-like_dom"/>
</dbReference>
<evidence type="ECO:0000313" key="8">
    <source>
        <dbReference type="Proteomes" id="UP001195483"/>
    </source>
</evidence>
<evidence type="ECO:0000256" key="2">
    <source>
        <dbReference type="ARBA" id="ARBA00023136"/>
    </source>
</evidence>
<dbReference type="PANTHER" id="PTHR11640:SF31">
    <property type="entry name" value="IRREGULAR CHIASM C-ROUGHEST PROTEIN-RELATED"/>
    <property type="match status" value="1"/>
</dbReference>
<dbReference type="Gene3D" id="2.60.40.10">
    <property type="entry name" value="Immunoglobulins"/>
    <property type="match status" value="1"/>
</dbReference>
<evidence type="ECO:0000313" key="7">
    <source>
        <dbReference type="EMBL" id="KAK3600270.1"/>
    </source>
</evidence>
<evidence type="ECO:0000259" key="6">
    <source>
        <dbReference type="PROSITE" id="PS50835"/>
    </source>
</evidence>
<organism evidence="7 8">
    <name type="scientific">Potamilus streckersoni</name>
    <dbReference type="NCBI Taxonomy" id="2493646"/>
    <lineage>
        <taxon>Eukaryota</taxon>
        <taxon>Metazoa</taxon>
        <taxon>Spiralia</taxon>
        <taxon>Lophotrochozoa</taxon>
        <taxon>Mollusca</taxon>
        <taxon>Bivalvia</taxon>
        <taxon>Autobranchia</taxon>
        <taxon>Heteroconchia</taxon>
        <taxon>Palaeoheterodonta</taxon>
        <taxon>Unionida</taxon>
        <taxon>Unionoidea</taxon>
        <taxon>Unionidae</taxon>
        <taxon>Ambleminae</taxon>
        <taxon>Lampsilini</taxon>
        <taxon>Potamilus</taxon>
    </lineage>
</organism>
<evidence type="ECO:0000256" key="5">
    <source>
        <dbReference type="ARBA" id="ARBA00023319"/>
    </source>
</evidence>
<dbReference type="GO" id="GO:0098609">
    <property type="term" value="P:cell-cell adhesion"/>
    <property type="evidence" value="ECO:0007669"/>
    <property type="project" value="TreeGrafter"/>
</dbReference>
<dbReference type="InterPro" id="IPR003598">
    <property type="entry name" value="Ig_sub2"/>
</dbReference>
<dbReference type="AlphaFoldDB" id="A0AAE0W4U0"/>
<evidence type="ECO:0000256" key="3">
    <source>
        <dbReference type="ARBA" id="ARBA00023157"/>
    </source>
</evidence>
<comment type="caution">
    <text evidence="7">The sequence shown here is derived from an EMBL/GenBank/DDBJ whole genome shotgun (WGS) entry which is preliminary data.</text>
</comment>
<dbReference type="Pfam" id="PF13927">
    <property type="entry name" value="Ig_3"/>
    <property type="match status" value="1"/>
</dbReference>
<keyword evidence="4" id="KW-0325">Glycoprotein</keyword>
<keyword evidence="5" id="KW-0393">Immunoglobulin domain</keyword>
<comment type="subcellular location">
    <subcellularLocation>
        <location evidence="1">Membrane</location>
        <topology evidence="1">Single-pass type I membrane protein</topology>
    </subcellularLocation>
</comment>
<reference evidence="7" key="2">
    <citation type="journal article" date="2021" name="Genome Biol. Evol.">
        <title>Developing a high-quality reference genome for a parasitic bivalve with doubly uniparental inheritance (Bivalvia: Unionida).</title>
        <authorList>
            <person name="Smith C.H."/>
        </authorList>
    </citation>
    <scope>NUCLEOTIDE SEQUENCE</scope>
    <source>
        <strain evidence="7">CHS0354</strain>
        <tissue evidence="7">Mantle</tissue>
    </source>
</reference>
<proteinExistence type="predicted"/>
<dbReference type="GO" id="GO:0005886">
    <property type="term" value="C:plasma membrane"/>
    <property type="evidence" value="ECO:0007669"/>
    <property type="project" value="TreeGrafter"/>
</dbReference>
<keyword evidence="8" id="KW-1185">Reference proteome</keyword>